<protein>
    <submittedName>
        <fullName evidence="4">Uncharacterized protein</fullName>
    </submittedName>
</protein>
<dbReference type="EMBL" id="PGCI01000047">
    <property type="protein sequence ID" value="PLW45552.1"/>
    <property type="molecule type" value="Genomic_DNA"/>
</dbReference>
<evidence type="ECO:0000313" key="5">
    <source>
        <dbReference type="Proteomes" id="UP000235392"/>
    </source>
</evidence>
<sequence length="204" mass="23068">MKSNNQSGAAGRASAASPAGTLEQHLTAWLDPAEQQKRKTENSMLNFYATQLQDAGKTIENLQEENNRLRMEDQSKANDLKERLTKLRIKNSSLIAKLELLQMRLEMAASKTHHFHSQSAPFGHVNYQGTIPQTRLHTFPGPLPVDNPLLLVNKSLSTFLTRPRFFFSINCSILESLPCLFPYVSLAVIILFFQASTYYKQKTK</sequence>
<dbReference type="AlphaFoldDB" id="A0A2N5V6D7"/>
<proteinExistence type="predicted"/>
<dbReference type="Proteomes" id="UP000235392">
    <property type="component" value="Unassembled WGS sequence"/>
</dbReference>
<accession>A0A2N5V6D7</accession>
<gene>
    <name evidence="4" type="ORF">PCASD_06262</name>
</gene>
<feature type="coiled-coil region" evidence="1">
    <location>
        <begin position="45"/>
        <end position="97"/>
    </location>
</feature>
<keyword evidence="3" id="KW-0812">Transmembrane</keyword>
<comment type="caution">
    <text evidence="4">The sequence shown here is derived from an EMBL/GenBank/DDBJ whole genome shotgun (WGS) entry which is preliminary data.</text>
</comment>
<evidence type="ECO:0000256" key="1">
    <source>
        <dbReference type="SAM" id="Coils"/>
    </source>
</evidence>
<organism evidence="4 5">
    <name type="scientific">Puccinia coronata f. sp. avenae</name>
    <dbReference type="NCBI Taxonomy" id="200324"/>
    <lineage>
        <taxon>Eukaryota</taxon>
        <taxon>Fungi</taxon>
        <taxon>Dikarya</taxon>
        <taxon>Basidiomycota</taxon>
        <taxon>Pucciniomycotina</taxon>
        <taxon>Pucciniomycetes</taxon>
        <taxon>Pucciniales</taxon>
        <taxon>Pucciniaceae</taxon>
        <taxon>Puccinia</taxon>
    </lineage>
</organism>
<keyword evidence="3" id="KW-0472">Membrane</keyword>
<feature type="transmembrane region" description="Helical" evidence="3">
    <location>
        <begin position="180"/>
        <end position="199"/>
    </location>
</feature>
<reference evidence="4 5" key="1">
    <citation type="submission" date="2017-11" db="EMBL/GenBank/DDBJ databases">
        <title>De novo assembly and phasing of dikaryotic genomes from two isolates of Puccinia coronata f. sp. avenae, the causal agent of oat crown rust.</title>
        <authorList>
            <person name="Miller M.E."/>
            <person name="Zhang Y."/>
            <person name="Omidvar V."/>
            <person name="Sperschneider J."/>
            <person name="Schwessinger B."/>
            <person name="Raley C."/>
            <person name="Palmer J.M."/>
            <person name="Garnica D."/>
            <person name="Upadhyaya N."/>
            <person name="Rathjen J."/>
            <person name="Taylor J.M."/>
            <person name="Park R.F."/>
            <person name="Dodds P.N."/>
            <person name="Hirsch C.D."/>
            <person name="Kianian S.F."/>
            <person name="Figueroa M."/>
        </authorList>
    </citation>
    <scope>NUCLEOTIDE SEQUENCE [LARGE SCALE GENOMIC DNA]</scope>
    <source>
        <strain evidence="4">12SD80</strain>
    </source>
</reference>
<feature type="region of interest" description="Disordered" evidence="2">
    <location>
        <begin position="1"/>
        <end position="37"/>
    </location>
</feature>
<evidence type="ECO:0000256" key="2">
    <source>
        <dbReference type="SAM" id="MobiDB-lite"/>
    </source>
</evidence>
<evidence type="ECO:0000256" key="3">
    <source>
        <dbReference type="SAM" id="Phobius"/>
    </source>
</evidence>
<evidence type="ECO:0000313" key="4">
    <source>
        <dbReference type="EMBL" id="PLW45552.1"/>
    </source>
</evidence>
<name>A0A2N5V6D7_9BASI</name>
<keyword evidence="1" id="KW-0175">Coiled coil</keyword>
<feature type="compositionally biased region" description="Low complexity" evidence="2">
    <location>
        <begin position="7"/>
        <end position="20"/>
    </location>
</feature>
<keyword evidence="3" id="KW-1133">Transmembrane helix</keyword>